<protein>
    <recommendedName>
        <fullName evidence="2">Altered inheritance of mitochondria protein 6</fullName>
    </recommendedName>
</protein>
<gene>
    <name evidence="3" type="ORF">NKR23_g12361</name>
</gene>
<evidence type="ECO:0000313" key="3">
    <source>
        <dbReference type="EMBL" id="KAJ9130066.1"/>
    </source>
</evidence>
<dbReference type="EMBL" id="JANBVO010000110">
    <property type="protein sequence ID" value="KAJ9130066.1"/>
    <property type="molecule type" value="Genomic_DNA"/>
</dbReference>
<accession>A0AA38R1H5</accession>
<evidence type="ECO:0000313" key="4">
    <source>
        <dbReference type="Proteomes" id="UP001174694"/>
    </source>
</evidence>
<dbReference type="InterPro" id="IPR051236">
    <property type="entry name" value="HAT_RTT109-like"/>
</dbReference>
<dbReference type="PANTHER" id="PTHR31571">
    <property type="entry name" value="ALTERED INHERITANCE OF MITOCHONDRIA PROTEIN 6"/>
    <property type="match status" value="1"/>
</dbReference>
<evidence type="ECO:0000256" key="2">
    <source>
        <dbReference type="ARBA" id="ARBA00014286"/>
    </source>
</evidence>
<dbReference type="SUPFAM" id="SSF51695">
    <property type="entry name" value="PLC-like phosphodiesterases"/>
    <property type="match status" value="1"/>
</dbReference>
<comment type="similarity">
    <text evidence="1">Belongs to the AIM6 family.</text>
</comment>
<organism evidence="3 4">
    <name type="scientific">Pleurostoma richardsiae</name>
    <dbReference type="NCBI Taxonomy" id="41990"/>
    <lineage>
        <taxon>Eukaryota</taxon>
        <taxon>Fungi</taxon>
        <taxon>Dikarya</taxon>
        <taxon>Ascomycota</taxon>
        <taxon>Pezizomycotina</taxon>
        <taxon>Sordariomycetes</taxon>
        <taxon>Sordariomycetidae</taxon>
        <taxon>Calosphaeriales</taxon>
        <taxon>Pleurostomataceae</taxon>
        <taxon>Pleurostoma</taxon>
    </lineage>
</organism>
<proteinExistence type="inferred from homology"/>
<sequence>MSPIPSLLSSDDEELTAQLIELLGRDDRELAPAALQHTRWKTLYPPCKPRSLQKLVVALLFINLGALAYVTLAAVSSSAPPTDAFDITFARFWRNGLSVHDSERYPADFFGNVMPIPCHSHNDYLRRTPLFAALGSGCVSIEADVWPGKADLYVAHTRSGIRQVMTLRNMYIDPLAAILEFMNSPSMPEQNTGRPLGIFYNNPVQSLTLLVDFKTPDADIFTLLYDQLQPLREKGWLTHWNGTDRVARPITVVASGSVDFGLLIANHSYRDIFYDAPLDALNDESDGRFDSAGRLPDVTVQRFKYNPSNSHLASVKFSRAIGPLWGGRLSDEQMETLRRQIHDARERQLIPRYWGTPRWPRSLRSAIWALLVQEGIGLLNVDDLWAARKGQWGSWPQGGPQT</sequence>
<keyword evidence="4" id="KW-1185">Reference proteome</keyword>
<dbReference type="Proteomes" id="UP001174694">
    <property type="component" value="Unassembled WGS sequence"/>
</dbReference>
<comment type="caution">
    <text evidence="3">The sequence shown here is derived from an EMBL/GenBank/DDBJ whole genome shotgun (WGS) entry which is preliminary data.</text>
</comment>
<dbReference type="InterPro" id="IPR017946">
    <property type="entry name" value="PLC-like_Pdiesterase_TIM-brl"/>
</dbReference>
<dbReference type="GO" id="GO:0008081">
    <property type="term" value="F:phosphoric diester hydrolase activity"/>
    <property type="evidence" value="ECO:0007669"/>
    <property type="project" value="InterPro"/>
</dbReference>
<dbReference type="GO" id="GO:0006629">
    <property type="term" value="P:lipid metabolic process"/>
    <property type="evidence" value="ECO:0007669"/>
    <property type="project" value="InterPro"/>
</dbReference>
<reference evidence="3" key="1">
    <citation type="submission" date="2022-07" db="EMBL/GenBank/DDBJ databases">
        <title>Fungi with potential for degradation of polypropylene.</title>
        <authorList>
            <person name="Gostincar C."/>
        </authorList>
    </citation>
    <scope>NUCLEOTIDE SEQUENCE</scope>
    <source>
        <strain evidence="3">EXF-13308</strain>
    </source>
</reference>
<dbReference type="PANTHER" id="PTHR31571:SF1">
    <property type="entry name" value="ALTERED INHERITANCE OF MITOCHONDRIA PROTEIN 6"/>
    <property type="match status" value="1"/>
</dbReference>
<name>A0AA38R1H5_9PEZI</name>
<evidence type="ECO:0000256" key="1">
    <source>
        <dbReference type="ARBA" id="ARBA00008858"/>
    </source>
</evidence>
<dbReference type="AlphaFoldDB" id="A0AA38R1H5"/>